<proteinExistence type="predicted"/>
<reference evidence="1 2" key="1">
    <citation type="submission" date="2015-05" db="EMBL/GenBank/DDBJ databases">
        <title>Whole genome sequence and identification of bacterial endophytes from Costus igneus.</title>
        <authorList>
            <person name="Lee Y.P."/>
            <person name="Gan H.M."/>
            <person name="Eng W."/>
            <person name="Wheatley M.S."/>
            <person name="Caraballo A."/>
            <person name="Polter S."/>
            <person name="Savka M.A."/>
            <person name="Hudson A.O."/>
        </authorList>
    </citation>
    <scope>NUCLEOTIDE SEQUENCE [LARGE SCALE GENOMIC DNA]</scope>
    <source>
        <strain evidence="1 2">RIT379</strain>
    </source>
</reference>
<keyword evidence="2" id="KW-1185">Reference proteome</keyword>
<dbReference type="PATRIC" id="fig|1397.4.peg.136"/>
<sequence>MLRKETEVVFKWNHNLANLFLIYMQIIGVIWNKSPTAIFPILLHPEIPLKYYHGRELLTIHKKIPILFS</sequence>
<gene>
    <name evidence="1" type="ORF">ABW02_00630</name>
</gene>
<protein>
    <submittedName>
        <fullName evidence="1">Uncharacterized protein</fullName>
    </submittedName>
</protein>
<dbReference type="Proteomes" id="UP000036045">
    <property type="component" value="Unassembled WGS sequence"/>
</dbReference>
<accession>A0A0J1IQQ3</accession>
<name>A0A0J1IQQ3_NIACI</name>
<dbReference type="EMBL" id="LDPH01000001">
    <property type="protein sequence ID" value="KLV28287.1"/>
    <property type="molecule type" value="Genomic_DNA"/>
</dbReference>
<organism evidence="1 2">
    <name type="scientific">Niallia circulans</name>
    <name type="common">Bacillus circulans</name>
    <dbReference type="NCBI Taxonomy" id="1397"/>
    <lineage>
        <taxon>Bacteria</taxon>
        <taxon>Bacillati</taxon>
        <taxon>Bacillota</taxon>
        <taxon>Bacilli</taxon>
        <taxon>Bacillales</taxon>
        <taxon>Bacillaceae</taxon>
        <taxon>Niallia</taxon>
    </lineage>
</organism>
<comment type="caution">
    <text evidence="1">The sequence shown here is derived from an EMBL/GenBank/DDBJ whole genome shotgun (WGS) entry which is preliminary data.</text>
</comment>
<dbReference type="AlphaFoldDB" id="A0A0J1IQQ3"/>
<evidence type="ECO:0000313" key="2">
    <source>
        <dbReference type="Proteomes" id="UP000036045"/>
    </source>
</evidence>
<evidence type="ECO:0000313" key="1">
    <source>
        <dbReference type="EMBL" id="KLV28287.1"/>
    </source>
</evidence>